<dbReference type="PRINTS" id="PR00111">
    <property type="entry name" value="ABHYDROLASE"/>
</dbReference>
<dbReference type="InterPro" id="IPR000073">
    <property type="entry name" value="AB_hydrolase_1"/>
</dbReference>
<reference evidence="2 3" key="1">
    <citation type="submission" date="2016-10" db="EMBL/GenBank/DDBJ databases">
        <authorList>
            <person name="de Groot N.N."/>
        </authorList>
    </citation>
    <scope>NUCLEOTIDE SEQUENCE [LARGE SCALE GENOMIC DNA]</scope>
    <source>
        <strain evidence="2 3">CGMCC 4.7037</strain>
    </source>
</reference>
<dbReference type="EMBL" id="FNVT01000024">
    <property type="protein sequence ID" value="SEH02200.1"/>
    <property type="molecule type" value="Genomic_DNA"/>
</dbReference>
<dbReference type="Pfam" id="PF00561">
    <property type="entry name" value="Abhydrolase_1"/>
    <property type="match status" value="1"/>
</dbReference>
<dbReference type="SUPFAM" id="SSF53474">
    <property type="entry name" value="alpha/beta-Hydrolases"/>
    <property type="match status" value="1"/>
</dbReference>
<gene>
    <name evidence="2" type="ORF">SAMN05444920_124135</name>
</gene>
<dbReference type="PANTHER" id="PTHR43433">
    <property type="entry name" value="HYDROLASE, ALPHA/BETA FOLD FAMILY PROTEIN"/>
    <property type="match status" value="1"/>
</dbReference>
<proteinExistence type="predicted"/>
<evidence type="ECO:0000313" key="3">
    <source>
        <dbReference type="Proteomes" id="UP000236732"/>
    </source>
</evidence>
<accession>A0A1H6EWD1</accession>
<dbReference type="AlphaFoldDB" id="A0A1H6EWD1"/>
<dbReference type="Gene3D" id="3.40.50.1820">
    <property type="entry name" value="alpha/beta hydrolase"/>
    <property type="match status" value="1"/>
</dbReference>
<name>A0A1H6EWD1_9ACTN</name>
<dbReference type="InterPro" id="IPR050471">
    <property type="entry name" value="AB_hydrolase"/>
</dbReference>
<keyword evidence="3" id="KW-1185">Reference proteome</keyword>
<dbReference type="Proteomes" id="UP000236732">
    <property type="component" value="Unassembled WGS sequence"/>
</dbReference>
<sequence>MTDVTTRGARLEPCAAQDSAGPLVLVNSLGTTSAMWDGLVPVLRGRFDVVRFEQRGYGAGDAPDGPFWLDDLVDDLVGVLDGLGLGRAHLAGVSLGGMVAARAAARHRHRVQSLTIICSAPVLPRASWLERAETVRGDGLATMRDTVLGRWFTPSFAAANPDVVTRYGDMLVANDTEQYARACEMLAAADVRGDLADVAAPTLVIGGSADIATPPGDQERYAAGIPGARLLILDEVAHMATAAVPERIAREIAGHAAAGG</sequence>
<organism evidence="2 3">
    <name type="scientific">Nonomuraea solani</name>
    <dbReference type="NCBI Taxonomy" id="1144553"/>
    <lineage>
        <taxon>Bacteria</taxon>
        <taxon>Bacillati</taxon>
        <taxon>Actinomycetota</taxon>
        <taxon>Actinomycetes</taxon>
        <taxon>Streptosporangiales</taxon>
        <taxon>Streptosporangiaceae</taxon>
        <taxon>Nonomuraea</taxon>
    </lineage>
</organism>
<dbReference type="GO" id="GO:0003824">
    <property type="term" value="F:catalytic activity"/>
    <property type="evidence" value="ECO:0007669"/>
    <property type="project" value="UniProtKB-ARBA"/>
</dbReference>
<evidence type="ECO:0000259" key="1">
    <source>
        <dbReference type="Pfam" id="PF00561"/>
    </source>
</evidence>
<protein>
    <submittedName>
        <fullName evidence="2">3-oxoadipate enol-lactonase</fullName>
    </submittedName>
</protein>
<dbReference type="PANTHER" id="PTHR43433:SF5">
    <property type="entry name" value="AB HYDROLASE-1 DOMAIN-CONTAINING PROTEIN"/>
    <property type="match status" value="1"/>
</dbReference>
<dbReference type="InterPro" id="IPR029058">
    <property type="entry name" value="AB_hydrolase_fold"/>
</dbReference>
<feature type="domain" description="AB hydrolase-1" evidence="1">
    <location>
        <begin position="22"/>
        <end position="240"/>
    </location>
</feature>
<evidence type="ECO:0000313" key="2">
    <source>
        <dbReference type="EMBL" id="SEH02200.1"/>
    </source>
</evidence>